<dbReference type="InterPro" id="IPR049012">
    <property type="entry name" value="Mutator_transp_dom"/>
</dbReference>
<protein>
    <recommendedName>
        <fullName evidence="2">Mutator-like transposase domain-containing protein</fullName>
    </recommendedName>
</protein>
<reference evidence="3 4" key="1">
    <citation type="submission" date="2022-05" db="EMBL/GenBank/DDBJ databases">
        <authorList>
            <consortium name="Genoscope - CEA"/>
            <person name="William W."/>
        </authorList>
    </citation>
    <scope>NUCLEOTIDE SEQUENCE [LARGE SCALE GENOMIC DNA]</scope>
</reference>
<dbReference type="EMBL" id="CALNXI010000547">
    <property type="protein sequence ID" value="CAH3029018.1"/>
    <property type="molecule type" value="Genomic_DNA"/>
</dbReference>
<feature type="domain" description="Mutator-like transposase" evidence="2">
    <location>
        <begin position="1"/>
        <end position="57"/>
    </location>
</feature>
<dbReference type="PROSITE" id="PS51257">
    <property type="entry name" value="PROKAR_LIPOPROTEIN"/>
    <property type="match status" value="1"/>
</dbReference>
<evidence type="ECO:0000259" key="2">
    <source>
        <dbReference type="Pfam" id="PF20700"/>
    </source>
</evidence>
<organism evidence="3 4">
    <name type="scientific">Porites evermanni</name>
    <dbReference type="NCBI Taxonomy" id="104178"/>
    <lineage>
        <taxon>Eukaryota</taxon>
        <taxon>Metazoa</taxon>
        <taxon>Cnidaria</taxon>
        <taxon>Anthozoa</taxon>
        <taxon>Hexacorallia</taxon>
        <taxon>Scleractinia</taxon>
        <taxon>Fungiina</taxon>
        <taxon>Poritidae</taxon>
        <taxon>Porites</taxon>
    </lineage>
</organism>
<feature type="compositionally biased region" description="Polar residues" evidence="1">
    <location>
        <begin position="13"/>
        <end position="25"/>
    </location>
</feature>
<name>A0ABN8MH63_9CNID</name>
<feature type="region of interest" description="Disordered" evidence="1">
    <location>
        <begin position="1"/>
        <end position="25"/>
    </location>
</feature>
<evidence type="ECO:0000313" key="4">
    <source>
        <dbReference type="Proteomes" id="UP001159427"/>
    </source>
</evidence>
<comment type="caution">
    <text evidence="3">The sequence shown here is derived from an EMBL/GenBank/DDBJ whole genome shotgun (WGS) entry which is preliminary data.</text>
</comment>
<dbReference type="Pfam" id="PF20700">
    <property type="entry name" value="Mutator"/>
    <property type="match status" value="2"/>
</dbReference>
<evidence type="ECO:0000256" key="1">
    <source>
        <dbReference type="SAM" id="MobiDB-lite"/>
    </source>
</evidence>
<feature type="domain" description="Mutator-like transposase" evidence="2">
    <location>
        <begin position="66"/>
        <end position="204"/>
    </location>
</feature>
<gene>
    <name evidence="3" type="ORF">PEVE_00035372</name>
</gene>
<proteinExistence type="predicted"/>
<dbReference type="Proteomes" id="UP001159427">
    <property type="component" value="Unassembled WGS sequence"/>
</dbReference>
<evidence type="ECO:0000313" key="3">
    <source>
        <dbReference type="EMBL" id="CAH3029018.1"/>
    </source>
</evidence>
<keyword evidence="4" id="KW-1185">Reference proteome</keyword>
<accession>A0ABN8MH63</accession>
<sequence length="219" mass="24152">MKKAGQDVYALKSQGTPSATGPVNSGISCDGTWQKRGYSSRNGCVTEISMDTGRVLDPLDVEALTPAMEPEGADRIFQRSVEKHNLGYTEFYGDGDSKSFTRVKGVYEDDGIEMEKKECIGHVQKRVGTVLRKLKRENPGLGGKGKLTDSQIDKLQNYYGIAVRSNVGNLAGMKKAIHASLMHCASTEQCPLHDHCSTASASWCRYQQDKENQTKLYKH</sequence>